<dbReference type="GO" id="GO:0004767">
    <property type="term" value="F:sphingomyelin phosphodiesterase activity"/>
    <property type="evidence" value="ECO:0007669"/>
    <property type="project" value="InterPro"/>
</dbReference>
<name>A0AAN1WLF1_9GAMM</name>
<keyword evidence="2" id="KW-0378">Hydrolase</keyword>
<dbReference type="EMBL" id="AP023086">
    <property type="protein sequence ID" value="BCD99760.1"/>
    <property type="molecule type" value="Genomic_DNA"/>
</dbReference>
<dbReference type="PANTHER" id="PTHR16320">
    <property type="entry name" value="SPHINGOMYELINASE FAMILY MEMBER"/>
    <property type="match status" value="1"/>
</dbReference>
<dbReference type="PROSITE" id="PS51257">
    <property type="entry name" value="PROKAR_LIPOPROTEIN"/>
    <property type="match status" value="1"/>
</dbReference>
<evidence type="ECO:0000256" key="1">
    <source>
        <dbReference type="ARBA" id="ARBA00022729"/>
    </source>
</evidence>
<feature type="signal peptide" evidence="3">
    <location>
        <begin position="1"/>
        <end position="23"/>
    </location>
</feature>
<dbReference type="GO" id="GO:0005576">
    <property type="term" value="C:extracellular region"/>
    <property type="evidence" value="ECO:0007669"/>
    <property type="project" value="InterPro"/>
</dbReference>
<keyword evidence="6" id="KW-1185">Reference proteome</keyword>
<evidence type="ECO:0000256" key="2">
    <source>
        <dbReference type="ARBA" id="ARBA00022801"/>
    </source>
</evidence>
<organism evidence="5 6">
    <name type="scientific">Marinagarivorans cellulosilyticus</name>
    <dbReference type="NCBI Taxonomy" id="2721545"/>
    <lineage>
        <taxon>Bacteria</taxon>
        <taxon>Pseudomonadati</taxon>
        <taxon>Pseudomonadota</taxon>
        <taxon>Gammaproteobacteria</taxon>
        <taxon>Cellvibrionales</taxon>
        <taxon>Cellvibrionaceae</taxon>
        <taxon>Marinagarivorans</taxon>
    </lineage>
</organism>
<dbReference type="Gene3D" id="3.60.10.10">
    <property type="entry name" value="Endonuclease/exonuclease/phosphatase"/>
    <property type="match status" value="1"/>
</dbReference>
<dbReference type="InterPro" id="IPR036691">
    <property type="entry name" value="Endo/exonu/phosph_ase_sf"/>
</dbReference>
<sequence length="450" mass="51034">MITRYSWAVLVMCFLLTSCVGDAPDNSPYSDIFFVNNTHQTLNVQVQQSGDALLQQSQQYTVQEKSIPPYSTQLILRINRQDYSVAGQEFLFSTHVEGEHINVELQQKIISLQTGSSLSFSALVDSAPLPLQTDQNIYRIELKQANGLTAELAFKAKNKGLYEDIHYVYTQAYSPAKLDPSADKLSVLSYNIWALPFISDEIKVRLQAMPPYLQQYDVLLLQEAFSNEYENLVNTLEEEFGYTYVSNMLNSPNPNLFNGGVILLSRYPIVRQAQAYFPDCAGNDCLADKGINYMEVIKNGRSYHIFSAHTASFDSDIARLYRQNQFQQMRDFTEAMEIPKNETVIYGGDFNVNKWLFPEDYQQMLATLEAAEPEYTGYSKATFDPFINVHGSAFGSGGDHIEYLDYVLVSEQYGASSSLVNNVRIPRSTSPALWNLWDLSDHFPVEAFIE</sequence>
<dbReference type="RefSeq" id="WP_236985041.1">
    <property type="nucleotide sequence ID" value="NZ_AP023086.1"/>
</dbReference>
<dbReference type="InterPro" id="IPR038772">
    <property type="entry name" value="Sph/SMPD2-like"/>
</dbReference>
<dbReference type="Proteomes" id="UP001320119">
    <property type="component" value="Chromosome"/>
</dbReference>
<evidence type="ECO:0000313" key="5">
    <source>
        <dbReference type="EMBL" id="BCD99760.1"/>
    </source>
</evidence>
<dbReference type="PANTHER" id="PTHR16320:SF23">
    <property type="entry name" value="SPHINGOMYELINASE C 1"/>
    <property type="match status" value="1"/>
</dbReference>
<proteinExistence type="predicted"/>
<dbReference type="AlphaFoldDB" id="A0AAN1WLF1"/>
<reference evidence="5 6" key="1">
    <citation type="journal article" date="2022" name="IScience">
        <title>An ultrasensitive nanofiber-based assay for enzymatic hydrolysis and deep-sea microbial degradation of cellulose.</title>
        <authorList>
            <person name="Tsudome M."/>
            <person name="Tachioka M."/>
            <person name="Miyazaki M."/>
            <person name="Uchimura K."/>
            <person name="Tsuda M."/>
            <person name="Takaki Y."/>
            <person name="Deguchi S."/>
        </authorList>
    </citation>
    <scope>NUCLEOTIDE SEQUENCE [LARGE SCALE GENOMIC DNA]</scope>
    <source>
        <strain evidence="5 6">GE09</strain>
    </source>
</reference>
<dbReference type="InterPro" id="IPR017766">
    <property type="entry name" value="Sphingomyelinase/PLipase_C"/>
</dbReference>
<evidence type="ECO:0000256" key="3">
    <source>
        <dbReference type="SAM" id="SignalP"/>
    </source>
</evidence>
<dbReference type="Pfam" id="PF03372">
    <property type="entry name" value="Exo_endo_phos"/>
    <property type="match status" value="1"/>
</dbReference>
<dbReference type="CDD" id="cd09078">
    <property type="entry name" value="nSMase"/>
    <property type="match status" value="1"/>
</dbReference>
<feature type="domain" description="Endonuclease/exonuclease/phosphatase" evidence="4">
    <location>
        <begin position="188"/>
        <end position="442"/>
    </location>
</feature>
<dbReference type="KEGG" id="marq:MARGE09_P3962"/>
<evidence type="ECO:0000313" key="6">
    <source>
        <dbReference type="Proteomes" id="UP001320119"/>
    </source>
</evidence>
<gene>
    <name evidence="5" type="ORF">MARGE09_P3962</name>
</gene>
<dbReference type="InterPro" id="IPR005135">
    <property type="entry name" value="Endo/exonuclease/phosphatase"/>
</dbReference>
<evidence type="ECO:0000259" key="4">
    <source>
        <dbReference type="Pfam" id="PF03372"/>
    </source>
</evidence>
<keyword evidence="1 3" id="KW-0732">Signal</keyword>
<feature type="chain" id="PRO_5042855360" description="Endonuclease/exonuclease/phosphatase domain-containing protein" evidence="3">
    <location>
        <begin position="24"/>
        <end position="450"/>
    </location>
</feature>
<dbReference type="SUPFAM" id="SSF56219">
    <property type="entry name" value="DNase I-like"/>
    <property type="match status" value="1"/>
</dbReference>
<accession>A0AAN1WLF1</accession>
<protein>
    <recommendedName>
        <fullName evidence="4">Endonuclease/exonuclease/phosphatase domain-containing protein</fullName>
    </recommendedName>
</protein>